<reference evidence="2 3" key="1">
    <citation type="submission" date="2022-12" db="EMBL/GenBank/DDBJ databases">
        <title>Hymenobacter canadensis sp. nov. isolated from lake water of the Cambridge Bay, Canada.</title>
        <authorList>
            <person name="Kim W.H."/>
            <person name="Lee Y.M."/>
        </authorList>
    </citation>
    <scope>NUCLEOTIDE SEQUENCE [LARGE SCALE GENOMIC DNA]</scope>
    <source>
        <strain evidence="2 3">PAMC 29467</strain>
    </source>
</reference>
<evidence type="ECO:0000256" key="1">
    <source>
        <dbReference type="SAM" id="SignalP"/>
    </source>
</evidence>
<gene>
    <name evidence="2" type="ORF">O3303_16470</name>
</gene>
<protein>
    <recommendedName>
        <fullName evidence="4">DUF5683 domain-containing protein</fullName>
    </recommendedName>
</protein>
<dbReference type="Proteomes" id="UP001211005">
    <property type="component" value="Chromosome"/>
</dbReference>
<evidence type="ECO:0008006" key="4">
    <source>
        <dbReference type="Google" id="ProtNLM"/>
    </source>
</evidence>
<dbReference type="EMBL" id="CP114767">
    <property type="protein sequence ID" value="WBA41399.1"/>
    <property type="molecule type" value="Genomic_DNA"/>
</dbReference>
<proteinExistence type="predicted"/>
<feature type="signal peptide" evidence="1">
    <location>
        <begin position="1"/>
        <end position="20"/>
    </location>
</feature>
<feature type="chain" id="PRO_5047194781" description="DUF5683 domain-containing protein" evidence="1">
    <location>
        <begin position="21"/>
        <end position="203"/>
    </location>
</feature>
<evidence type="ECO:0000313" key="2">
    <source>
        <dbReference type="EMBL" id="WBA41399.1"/>
    </source>
</evidence>
<dbReference type="Pfam" id="PF22503">
    <property type="entry name" value="DUF6992"/>
    <property type="match status" value="1"/>
</dbReference>
<dbReference type="RefSeq" id="WP_269559472.1">
    <property type="nucleotide sequence ID" value="NZ_CP114767.1"/>
</dbReference>
<evidence type="ECO:0000313" key="3">
    <source>
        <dbReference type="Proteomes" id="UP001211005"/>
    </source>
</evidence>
<organism evidence="2 3">
    <name type="scientific">Hymenobacter canadensis</name>
    <dbReference type="NCBI Taxonomy" id="2999067"/>
    <lineage>
        <taxon>Bacteria</taxon>
        <taxon>Pseudomonadati</taxon>
        <taxon>Bacteroidota</taxon>
        <taxon>Cytophagia</taxon>
        <taxon>Cytophagales</taxon>
        <taxon>Hymenobacteraceae</taxon>
        <taxon>Hymenobacter</taxon>
    </lineage>
</organism>
<keyword evidence="3" id="KW-1185">Reference proteome</keyword>
<dbReference type="InterPro" id="IPR054261">
    <property type="entry name" value="DUF6992"/>
</dbReference>
<sequence>MLRRLSSLALCLLAANGLAAQQLPSPATEFQAQRTLLDQHGMLVLGGWALGNVGVSGARYFATEGREKYFHQMNVGWGVVNLALAGTSLWATRRPPAAATDRPTLVRTQLRTENLYLFNAGLDVAYLATGLYLRERAASRPTVRRQQQLRGYGQSLLLQGGFLLAFDGLMFAAHHRHASRSLYPLLSGLQIGPGTVALTLPIR</sequence>
<keyword evidence="1" id="KW-0732">Signal</keyword>
<name>A0ABY7LNI6_9BACT</name>
<accession>A0ABY7LNI6</accession>